<dbReference type="STRING" id="530564.Psta_1538"/>
<protein>
    <submittedName>
        <fullName evidence="2">Transglutaminase domain protein</fullName>
    </submittedName>
</protein>
<dbReference type="Proteomes" id="UP000001887">
    <property type="component" value="Chromosome"/>
</dbReference>
<gene>
    <name evidence="2" type="ordered locus">Psta_1538</name>
</gene>
<dbReference type="SMART" id="SM00460">
    <property type="entry name" value="TGc"/>
    <property type="match status" value="1"/>
</dbReference>
<dbReference type="eggNOG" id="COG1305">
    <property type="taxonomic scope" value="Bacteria"/>
</dbReference>
<reference evidence="2 3" key="1">
    <citation type="journal article" date="2009" name="Stand. Genomic Sci.">
        <title>Complete genome sequence of Pirellula staleyi type strain (ATCC 27377).</title>
        <authorList>
            <person name="Clum A."/>
            <person name="Tindall B.J."/>
            <person name="Sikorski J."/>
            <person name="Ivanova N."/>
            <person name="Mavrommatis K."/>
            <person name="Lucas S."/>
            <person name="Glavina del Rio T."/>
            <person name="Nolan M."/>
            <person name="Chen F."/>
            <person name="Tice H."/>
            <person name="Pitluck S."/>
            <person name="Cheng J.F."/>
            <person name="Chertkov O."/>
            <person name="Brettin T."/>
            <person name="Han C."/>
            <person name="Detter J.C."/>
            <person name="Kuske C."/>
            <person name="Bruce D."/>
            <person name="Goodwin L."/>
            <person name="Ovchinikova G."/>
            <person name="Pati A."/>
            <person name="Mikhailova N."/>
            <person name="Chen A."/>
            <person name="Palaniappan K."/>
            <person name="Land M."/>
            <person name="Hauser L."/>
            <person name="Chang Y.J."/>
            <person name="Jeffries C.D."/>
            <person name="Chain P."/>
            <person name="Rohde M."/>
            <person name="Goker M."/>
            <person name="Bristow J."/>
            <person name="Eisen J.A."/>
            <person name="Markowitz V."/>
            <person name="Hugenholtz P."/>
            <person name="Kyrpides N.C."/>
            <person name="Klenk H.P."/>
            <person name="Lapidus A."/>
        </authorList>
    </citation>
    <scope>NUCLEOTIDE SEQUENCE [LARGE SCALE GENOMIC DNA]</scope>
    <source>
        <strain evidence="3">ATCC 27377 / DSM 6068 / ICPB 4128</strain>
    </source>
</reference>
<dbReference type="AlphaFoldDB" id="D2QXM8"/>
<keyword evidence="3" id="KW-1185">Reference proteome</keyword>
<sequence>MLSRNARQCSARRVTIDGTPRLLSQVVMRAIPLVTLALLTLLATPIARGQEVQAAPQQASTATSPAAIQLEGEIVSYWQFGVVVSSPAGAVNGIVATLPVPTAWPEQAVKKMGEEITPLVGKVSYRKLDGVTQMVVTIPRLAMGDEARAVVTLQITKRAITPPSDGTATLLPRKTAATVSKYLKPSPFIESTDKKIRELLPEITGEVEAPWDQSEAIFKWVRENVRYEFAEKISPAIEALEARKGDCEELSSLFIAFCRASKIPARAVWVPGHCYPEFYLEDAEGKGHWYPCQAAGAAYDFAKMNEARPILQKGDNFKVPEERLPQRYVKQTLKAANATANPVVKFVMQQVNEDGTPISPANAAVDAPVVVE</sequence>
<dbReference type="PANTHER" id="PTHR33490">
    <property type="entry name" value="BLR5614 PROTEIN-RELATED"/>
    <property type="match status" value="1"/>
</dbReference>
<organism evidence="2 3">
    <name type="scientific">Pirellula staleyi (strain ATCC 27377 / DSM 6068 / ICPB 4128)</name>
    <name type="common">Pirella staleyi</name>
    <dbReference type="NCBI Taxonomy" id="530564"/>
    <lineage>
        <taxon>Bacteria</taxon>
        <taxon>Pseudomonadati</taxon>
        <taxon>Planctomycetota</taxon>
        <taxon>Planctomycetia</taxon>
        <taxon>Pirellulales</taxon>
        <taxon>Pirellulaceae</taxon>
        <taxon>Pirellula</taxon>
    </lineage>
</organism>
<dbReference type="InterPro" id="IPR038765">
    <property type="entry name" value="Papain-like_cys_pep_sf"/>
</dbReference>
<dbReference type="PANTHER" id="PTHR33490:SF3">
    <property type="entry name" value="CONSERVED INTEGRAL MEMBRANE PROTEIN"/>
    <property type="match status" value="1"/>
</dbReference>
<evidence type="ECO:0000313" key="2">
    <source>
        <dbReference type="EMBL" id="ADB16213.1"/>
    </source>
</evidence>
<dbReference type="Pfam" id="PF01841">
    <property type="entry name" value="Transglut_core"/>
    <property type="match status" value="1"/>
</dbReference>
<accession>D2QXM8</accession>
<name>D2QXM8_PIRSD</name>
<dbReference type="InterPro" id="IPR002931">
    <property type="entry name" value="Transglutaminase-like"/>
</dbReference>
<evidence type="ECO:0000313" key="3">
    <source>
        <dbReference type="Proteomes" id="UP000001887"/>
    </source>
</evidence>
<evidence type="ECO:0000259" key="1">
    <source>
        <dbReference type="SMART" id="SM00460"/>
    </source>
</evidence>
<proteinExistence type="predicted"/>
<dbReference type="KEGG" id="psl:Psta_1538"/>
<dbReference type="HOGENOM" id="CLU_862923_0_0_0"/>
<dbReference type="EMBL" id="CP001848">
    <property type="protein sequence ID" value="ADB16213.1"/>
    <property type="molecule type" value="Genomic_DNA"/>
</dbReference>
<dbReference type="SUPFAM" id="SSF54001">
    <property type="entry name" value="Cysteine proteinases"/>
    <property type="match status" value="1"/>
</dbReference>
<feature type="domain" description="Transglutaminase-like" evidence="1">
    <location>
        <begin position="239"/>
        <end position="296"/>
    </location>
</feature>
<dbReference type="Gene3D" id="3.10.620.30">
    <property type="match status" value="1"/>
</dbReference>
<dbReference type="OrthoDB" id="9804872at2"/>